<proteinExistence type="predicted"/>
<reference evidence="3" key="1">
    <citation type="journal article" date="2019" name="Int. J. Syst. Evol. Microbiol.">
        <title>The Global Catalogue of Microorganisms (GCM) 10K type strain sequencing project: providing services to taxonomists for standard genome sequencing and annotation.</title>
        <authorList>
            <consortium name="The Broad Institute Genomics Platform"/>
            <consortium name="The Broad Institute Genome Sequencing Center for Infectious Disease"/>
            <person name="Wu L."/>
            <person name="Ma J."/>
        </authorList>
    </citation>
    <scope>NUCLEOTIDE SEQUENCE [LARGE SCALE GENOMIC DNA]</scope>
    <source>
        <strain evidence="3">CECT 8570</strain>
    </source>
</reference>
<gene>
    <name evidence="2" type="ORF">ACFOX3_17080</name>
</gene>
<name>A0ABV8V9X2_9GAMM</name>
<dbReference type="InterPro" id="IPR012433">
    <property type="entry name" value="Imm11"/>
</dbReference>
<accession>A0ABV8V9X2</accession>
<organism evidence="2 3">
    <name type="scientific">Simiduia curdlanivorans</name>
    <dbReference type="NCBI Taxonomy" id="1492769"/>
    <lineage>
        <taxon>Bacteria</taxon>
        <taxon>Pseudomonadati</taxon>
        <taxon>Pseudomonadota</taxon>
        <taxon>Gammaproteobacteria</taxon>
        <taxon>Cellvibrionales</taxon>
        <taxon>Cellvibrionaceae</taxon>
        <taxon>Simiduia</taxon>
    </lineage>
</organism>
<protein>
    <submittedName>
        <fullName evidence="2">Imm11 family protein</fullName>
    </submittedName>
</protein>
<dbReference type="RefSeq" id="WP_290262874.1">
    <property type="nucleotide sequence ID" value="NZ_JAUFQG010000004.1"/>
</dbReference>
<dbReference type="Proteomes" id="UP001595840">
    <property type="component" value="Unassembled WGS sequence"/>
</dbReference>
<evidence type="ECO:0000313" key="3">
    <source>
        <dbReference type="Proteomes" id="UP001595840"/>
    </source>
</evidence>
<comment type="caution">
    <text evidence="2">The sequence shown here is derived from an EMBL/GenBank/DDBJ whole genome shotgun (WGS) entry which is preliminary data.</text>
</comment>
<keyword evidence="3" id="KW-1185">Reference proteome</keyword>
<evidence type="ECO:0000259" key="1">
    <source>
        <dbReference type="Pfam" id="PF07791"/>
    </source>
</evidence>
<dbReference type="Pfam" id="PF07791">
    <property type="entry name" value="Imm11"/>
    <property type="match status" value="1"/>
</dbReference>
<sequence>MANAVMKSAIYKVDFDLDHYLPVGPTNIDDLDGENLWVTGEPKATTWVSVPLHYGEPEHAGITVSDISWLGPAFFTFNEKAAAVLRELLVNAGELLEANIAGERHYAFNPLLKKPCLDVSSSQYNIRKNGQVGRLLTPAIDPNKTDKAAVFQTPETYRTMLFVSGEFKQAYDKAALTGLVFTACSITN</sequence>
<feature type="domain" description="Immunity MXAN-0049 protein" evidence="1">
    <location>
        <begin position="101"/>
        <end position="184"/>
    </location>
</feature>
<evidence type="ECO:0000313" key="2">
    <source>
        <dbReference type="EMBL" id="MFC4364035.1"/>
    </source>
</evidence>
<dbReference type="EMBL" id="JBHSCX010000021">
    <property type="protein sequence ID" value="MFC4364035.1"/>
    <property type="molecule type" value="Genomic_DNA"/>
</dbReference>